<protein>
    <submittedName>
        <fullName evidence="2">Uncharacterized protein</fullName>
    </submittedName>
</protein>
<accession>A0A9D0ZJ22</accession>
<feature type="region of interest" description="Disordered" evidence="1">
    <location>
        <begin position="33"/>
        <end position="58"/>
    </location>
</feature>
<evidence type="ECO:0000313" key="2">
    <source>
        <dbReference type="EMBL" id="HIQ81161.1"/>
    </source>
</evidence>
<reference evidence="2" key="1">
    <citation type="submission" date="2020-10" db="EMBL/GenBank/DDBJ databases">
        <authorList>
            <person name="Gilroy R."/>
        </authorList>
    </citation>
    <scope>NUCLEOTIDE SEQUENCE</scope>
    <source>
        <strain evidence="2">ChiSjej1B19-3389</strain>
    </source>
</reference>
<sequence length="58" mass="6602">MDETDAWTAFLKSGSVLDYLTYTSIKNGKDFADNTQEAEHENQHGRPDYKGTEYRGAK</sequence>
<dbReference type="AlphaFoldDB" id="A0A9D0ZJ22"/>
<reference evidence="2" key="2">
    <citation type="journal article" date="2021" name="PeerJ">
        <title>Extensive microbial diversity within the chicken gut microbiome revealed by metagenomics and culture.</title>
        <authorList>
            <person name="Gilroy R."/>
            <person name="Ravi A."/>
            <person name="Getino M."/>
            <person name="Pursley I."/>
            <person name="Horton D.L."/>
            <person name="Alikhan N.F."/>
            <person name="Baker D."/>
            <person name="Gharbi K."/>
            <person name="Hall N."/>
            <person name="Watson M."/>
            <person name="Adriaenssens E.M."/>
            <person name="Foster-Nyarko E."/>
            <person name="Jarju S."/>
            <person name="Secka A."/>
            <person name="Antonio M."/>
            <person name="Oren A."/>
            <person name="Chaudhuri R.R."/>
            <person name="La Ragione R."/>
            <person name="Hildebrand F."/>
            <person name="Pallen M.J."/>
        </authorList>
    </citation>
    <scope>NUCLEOTIDE SEQUENCE</scope>
    <source>
        <strain evidence="2">ChiSjej1B19-3389</strain>
    </source>
</reference>
<evidence type="ECO:0000256" key="1">
    <source>
        <dbReference type="SAM" id="MobiDB-lite"/>
    </source>
</evidence>
<evidence type="ECO:0000313" key="3">
    <source>
        <dbReference type="Proteomes" id="UP000886787"/>
    </source>
</evidence>
<name>A0A9D0ZJ22_9FIRM</name>
<comment type="caution">
    <text evidence="2">The sequence shown here is derived from an EMBL/GenBank/DDBJ whole genome shotgun (WGS) entry which is preliminary data.</text>
</comment>
<dbReference type="Proteomes" id="UP000886787">
    <property type="component" value="Unassembled WGS sequence"/>
</dbReference>
<proteinExistence type="predicted"/>
<gene>
    <name evidence="2" type="ORF">IAD32_07780</name>
</gene>
<dbReference type="EMBL" id="DVFW01000042">
    <property type="protein sequence ID" value="HIQ81161.1"/>
    <property type="molecule type" value="Genomic_DNA"/>
</dbReference>
<organism evidence="2 3">
    <name type="scientific">Candidatus Scatavimonas merdigallinarum</name>
    <dbReference type="NCBI Taxonomy" id="2840914"/>
    <lineage>
        <taxon>Bacteria</taxon>
        <taxon>Bacillati</taxon>
        <taxon>Bacillota</taxon>
        <taxon>Clostridia</taxon>
        <taxon>Eubacteriales</taxon>
        <taxon>Oscillospiraceae</taxon>
        <taxon>Oscillospiraceae incertae sedis</taxon>
        <taxon>Candidatus Scatavimonas</taxon>
    </lineage>
</organism>